<dbReference type="InterPro" id="IPR000182">
    <property type="entry name" value="GNAT_dom"/>
</dbReference>
<evidence type="ECO:0000256" key="4">
    <source>
        <dbReference type="ARBA" id="ARBA00023315"/>
    </source>
</evidence>
<comment type="similarity">
    <text evidence="1">Belongs to the acetyltransferase family. RimI subfamily.</text>
</comment>
<evidence type="ECO:0000256" key="3">
    <source>
        <dbReference type="ARBA" id="ARBA00022679"/>
    </source>
</evidence>
<dbReference type="PANTHER" id="PTHR43420">
    <property type="entry name" value="ACETYLTRANSFERASE"/>
    <property type="match status" value="1"/>
</dbReference>
<dbReference type="CDD" id="cd04301">
    <property type="entry name" value="NAT_SF"/>
    <property type="match status" value="1"/>
</dbReference>
<evidence type="ECO:0000256" key="2">
    <source>
        <dbReference type="ARBA" id="ARBA00022490"/>
    </source>
</evidence>
<dbReference type="InterPro" id="IPR050680">
    <property type="entry name" value="YpeA/RimI_acetyltransf"/>
</dbReference>
<evidence type="ECO:0000313" key="6">
    <source>
        <dbReference type="EMBL" id="PLW76164.1"/>
    </source>
</evidence>
<dbReference type="Pfam" id="PF00583">
    <property type="entry name" value="Acetyltransf_1"/>
    <property type="match status" value="1"/>
</dbReference>
<dbReference type="PANTHER" id="PTHR43420:SF44">
    <property type="entry name" value="ACETYLTRANSFERASE YPEA"/>
    <property type="match status" value="1"/>
</dbReference>
<dbReference type="Gene3D" id="3.40.630.30">
    <property type="match status" value="1"/>
</dbReference>
<protein>
    <submittedName>
        <fullName evidence="6">Ribosomal-protein-alanine N-acetyltransferase</fullName>
    </submittedName>
</protein>
<accession>A0A2N5XNT4</accession>
<evidence type="ECO:0000313" key="7">
    <source>
        <dbReference type="Proteomes" id="UP000234881"/>
    </source>
</evidence>
<dbReference type="NCBIfam" id="TIGR01575">
    <property type="entry name" value="rimI"/>
    <property type="match status" value="1"/>
</dbReference>
<dbReference type="Proteomes" id="UP000234881">
    <property type="component" value="Unassembled WGS sequence"/>
</dbReference>
<organism evidence="6 7">
    <name type="scientific">Cohaesibacter celericrescens</name>
    <dbReference type="NCBI Taxonomy" id="2067669"/>
    <lineage>
        <taxon>Bacteria</taxon>
        <taxon>Pseudomonadati</taxon>
        <taxon>Pseudomonadota</taxon>
        <taxon>Alphaproteobacteria</taxon>
        <taxon>Hyphomicrobiales</taxon>
        <taxon>Cohaesibacteraceae</taxon>
    </lineage>
</organism>
<dbReference type="PROSITE" id="PS51186">
    <property type="entry name" value="GNAT"/>
    <property type="match status" value="1"/>
</dbReference>
<keyword evidence="2" id="KW-0963">Cytoplasm</keyword>
<dbReference type="InterPro" id="IPR016181">
    <property type="entry name" value="Acyl_CoA_acyltransferase"/>
</dbReference>
<dbReference type="SUPFAM" id="SSF55729">
    <property type="entry name" value="Acyl-CoA N-acyltransferases (Nat)"/>
    <property type="match status" value="1"/>
</dbReference>
<keyword evidence="4" id="KW-0012">Acyltransferase</keyword>
<dbReference type="GO" id="GO:0008080">
    <property type="term" value="F:N-acetyltransferase activity"/>
    <property type="evidence" value="ECO:0007669"/>
    <property type="project" value="InterPro"/>
</dbReference>
<dbReference type="AlphaFoldDB" id="A0A2N5XNT4"/>
<evidence type="ECO:0000256" key="1">
    <source>
        <dbReference type="ARBA" id="ARBA00005395"/>
    </source>
</evidence>
<dbReference type="EMBL" id="PKUQ01000031">
    <property type="protein sequence ID" value="PLW76164.1"/>
    <property type="molecule type" value="Genomic_DNA"/>
</dbReference>
<name>A0A2N5XNT4_9HYPH</name>
<dbReference type="RefSeq" id="WP_101534598.1">
    <property type="nucleotide sequence ID" value="NZ_JBFHIU010000002.1"/>
</dbReference>
<reference evidence="6 7" key="1">
    <citation type="submission" date="2018-01" db="EMBL/GenBank/DDBJ databases">
        <title>The draft genome sequence of Cohaesibacter sp. H1304.</title>
        <authorList>
            <person name="Wang N.-N."/>
            <person name="Du Z.-J."/>
        </authorList>
    </citation>
    <scope>NUCLEOTIDE SEQUENCE [LARGE SCALE GENOMIC DNA]</scope>
    <source>
        <strain evidence="6 7">H1304</strain>
    </source>
</reference>
<comment type="caution">
    <text evidence="6">The sequence shown here is derived from an EMBL/GenBank/DDBJ whole genome shotgun (WGS) entry which is preliminary data.</text>
</comment>
<keyword evidence="3 6" id="KW-0808">Transferase</keyword>
<dbReference type="InterPro" id="IPR006464">
    <property type="entry name" value="AcTrfase_RimI/Ard1"/>
</dbReference>
<keyword evidence="7" id="KW-1185">Reference proteome</keyword>
<sequence>MIFPHKTTSLVTNATFEDISVLTAIHRRSFERGWSASEFQSLLGDKLVNCLVLRRSGFRIKDQIIGFVLTRSVLDESEVLTIAMDPDFRKTGGGRHLMTDLMRKLYGDRVAKLFLEVDVSNKPALSLYQNLGFEKVGERKGYYHSDTGNPSLALIMQVELTATPRQHGNQAGGKEA</sequence>
<proteinExistence type="inferred from homology"/>
<feature type="domain" description="N-acetyltransferase" evidence="5">
    <location>
        <begin position="9"/>
        <end position="161"/>
    </location>
</feature>
<evidence type="ECO:0000259" key="5">
    <source>
        <dbReference type="PROSITE" id="PS51186"/>
    </source>
</evidence>
<gene>
    <name evidence="6" type="primary">rimI</name>
    <name evidence="6" type="ORF">C0081_14720</name>
</gene>
<dbReference type="OrthoDB" id="9804026at2"/>